<dbReference type="Pfam" id="PF11952">
    <property type="entry name" value="XTBD"/>
    <property type="match status" value="1"/>
</dbReference>
<dbReference type="PANTHER" id="PTHR48430">
    <property type="entry name" value="PARTNER OF XRN-2 PROTEIN 1"/>
    <property type="match status" value="1"/>
</dbReference>
<name>A0A7R8V2Z8_HERIL</name>
<reference evidence="3 4" key="1">
    <citation type="submission" date="2020-11" db="EMBL/GenBank/DDBJ databases">
        <authorList>
            <person name="Wallbank WR R."/>
            <person name="Pardo Diaz C."/>
            <person name="Kozak K."/>
            <person name="Martin S."/>
            <person name="Jiggins C."/>
            <person name="Moest M."/>
            <person name="Warren A I."/>
            <person name="Generalovic N T."/>
            <person name="Byers J.R.P. K."/>
            <person name="Montejo-Kovacevich G."/>
            <person name="Yen C E."/>
        </authorList>
    </citation>
    <scope>NUCLEOTIDE SEQUENCE [LARGE SCALE GENOMIC DNA]</scope>
</reference>
<proteinExistence type="predicted"/>
<dbReference type="PROSITE" id="PS51827">
    <property type="entry name" value="XTBD"/>
    <property type="match status" value="1"/>
</dbReference>
<dbReference type="Proteomes" id="UP000594454">
    <property type="component" value="Chromosome 6"/>
</dbReference>
<evidence type="ECO:0000259" key="2">
    <source>
        <dbReference type="PROSITE" id="PS51827"/>
    </source>
</evidence>
<dbReference type="InParanoid" id="A0A7R8V2Z8"/>
<feature type="domain" description="XRN2-binding (XTBD)" evidence="2">
    <location>
        <begin position="9"/>
        <end position="94"/>
    </location>
</feature>
<dbReference type="EMBL" id="LR899014">
    <property type="protein sequence ID" value="CAD7091925.1"/>
    <property type="molecule type" value="Genomic_DNA"/>
</dbReference>
<accession>A0A7R8V2Z8</accession>
<dbReference type="OrthoDB" id="2359216at2759"/>
<protein>
    <recommendedName>
        <fullName evidence="2">XRN2-binding (XTBD) domain-containing protein</fullName>
    </recommendedName>
</protein>
<feature type="region of interest" description="Disordered" evidence="1">
    <location>
        <begin position="76"/>
        <end position="115"/>
    </location>
</feature>
<dbReference type="AlphaFoldDB" id="A0A7R8V2Z8"/>
<dbReference type="InterPro" id="IPR021859">
    <property type="entry name" value="XTBD"/>
</dbReference>
<gene>
    <name evidence="3" type="ORF">HERILL_LOCUS14322</name>
</gene>
<keyword evidence="4" id="KW-1185">Reference proteome</keyword>
<dbReference type="PANTHER" id="PTHR48430:SF1">
    <property type="entry name" value="PARTNER OF XRN-2 PROTEIN 1"/>
    <property type="match status" value="1"/>
</dbReference>
<sequence length="115" mass="13594">MSFNKNWNIDSYRTEYESEEHWQLRRRFMEVHKNKFPEDELVCLAQVFTNVEFMGCKYPDETMRLVGELSQDVAKERRTRRRRAPKVGATITEVESPAHFHTQIGKGGRRGSSWG</sequence>
<evidence type="ECO:0000313" key="3">
    <source>
        <dbReference type="EMBL" id="CAD7091925.1"/>
    </source>
</evidence>
<evidence type="ECO:0000256" key="1">
    <source>
        <dbReference type="SAM" id="MobiDB-lite"/>
    </source>
</evidence>
<evidence type="ECO:0000313" key="4">
    <source>
        <dbReference type="Proteomes" id="UP000594454"/>
    </source>
</evidence>
<organism evidence="3 4">
    <name type="scientific">Hermetia illucens</name>
    <name type="common">Black soldier fly</name>
    <dbReference type="NCBI Taxonomy" id="343691"/>
    <lineage>
        <taxon>Eukaryota</taxon>
        <taxon>Metazoa</taxon>
        <taxon>Ecdysozoa</taxon>
        <taxon>Arthropoda</taxon>
        <taxon>Hexapoda</taxon>
        <taxon>Insecta</taxon>
        <taxon>Pterygota</taxon>
        <taxon>Neoptera</taxon>
        <taxon>Endopterygota</taxon>
        <taxon>Diptera</taxon>
        <taxon>Brachycera</taxon>
        <taxon>Stratiomyomorpha</taxon>
        <taxon>Stratiomyidae</taxon>
        <taxon>Hermetiinae</taxon>
        <taxon>Hermetia</taxon>
    </lineage>
</organism>